<dbReference type="RefSeq" id="WP_070558666.1">
    <property type="nucleotide sequence ID" value="NZ_CAJHLJ010000013.1"/>
</dbReference>
<gene>
    <name evidence="3" type="ORF">DBT44_0001895</name>
    <name evidence="2" type="ORF">ODY61_01645</name>
</gene>
<evidence type="ECO:0000313" key="2">
    <source>
        <dbReference type="EMBL" id="MCY3086815.1"/>
    </source>
</evidence>
<evidence type="ECO:0000256" key="1">
    <source>
        <dbReference type="SAM" id="Coils"/>
    </source>
</evidence>
<evidence type="ECO:0000313" key="3">
    <source>
        <dbReference type="EMBL" id="WWC55078.1"/>
    </source>
</evidence>
<dbReference type="Proteomes" id="UP001069047">
    <property type="component" value="Unassembled WGS sequence"/>
</dbReference>
<dbReference type="NCBIfam" id="TIGR01665">
    <property type="entry name" value="put_anti_recept"/>
    <property type="match status" value="1"/>
</dbReference>
<reference evidence="2" key="2">
    <citation type="submission" date="2022-09" db="EMBL/GenBank/DDBJ databases">
        <title>Aerococcus urinae taxonomy study.</title>
        <authorList>
            <person name="Christensen J."/>
            <person name="Senneby E."/>
        </authorList>
    </citation>
    <scope>NUCLEOTIDE SEQUENCE</scope>
    <source>
        <strain evidence="2">LUND-41-B12</strain>
    </source>
</reference>
<dbReference type="EMBL" id="JAOTMY010000001">
    <property type="protein sequence ID" value="MCY3086815.1"/>
    <property type="molecule type" value="Genomic_DNA"/>
</dbReference>
<evidence type="ECO:0000313" key="4">
    <source>
        <dbReference type="Proteomes" id="UP000250354"/>
    </source>
</evidence>
<name>A0A1E9PPH4_9LACT</name>
<accession>A0A9Q4DDU8</accession>
<dbReference type="Proteomes" id="UP000250354">
    <property type="component" value="Chromosome"/>
</dbReference>
<sequence>MIYLYDGDTRDFKYNGTPLPQAYDVVVEFGINTEYFVTGKIPIAYLKEKGVQKDKIITAHTDNAMQPFRIVKLTKRLDCVEFEAWALLFADMRNKLVKPLTLKQAPGQFALNSFKQSLISDTPFTFTTDIMDKHDYHTQDSNERENNSNQMYQALDVLKDIVNRWNGELYINGYDIRLYNRLGRNRELLLYESKNINEFVDEETIEGIATRLYGKAEWDEEVEGESTGERNKRSIQTMVESPLIGAYSGIIFEKQYTNNDCRTIKELEDWLKRKFTTENIDKPKRNIKVGTNIVQNEELNVGDSLVLKYVANDVDDEIRMVGYKMDGYTGDYISVELGDASQGVLSNFKTEINNITSNVNERLETTTHVMLNGMGNKVIYSKYEPTGQFKHGDIWFDEEGGFYLWDAELADWVEHPFNKGTEFLERKLNEMQEQNKKIAEQAEKDRKNAEKMLDDMREVAERTKQFGDRVDATYNIVGDDGKWVYSKNRLLTFDDETGKPETDQITSNRQVITLEEQSETFSHNGEGWSLGNEYAISYVPEFVERPKASVGFHVCVDNLVSKVDEVNEDYNIANVRLSEPLIAGGLYRLNAFITLPKTKDRLAVFDSSSWNQQNDQANNDQNYYSIAFSYQPNYRVNEWGHDHKTIKLFAMARDQKGKSNVHWVTLEKIGGAT</sequence>
<reference evidence="3" key="3">
    <citation type="submission" date="2024-02" db="EMBL/GenBank/DDBJ databases">
        <authorList>
            <person name="Choi B."/>
        </authorList>
    </citation>
    <scope>NUCLEOTIDE SEQUENCE</scope>
    <source>
        <strain evidence="3">UMB1016</strain>
    </source>
</reference>
<reference evidence="3 4" key="1">
    <citation type="journal article" date="2020" name="J. Bacteriol.">
        <title>Aerococcus urinae Isolated from Women with Lower Urinary Tract Symptoms: In Vitro Aggregation and Genome Analysis.</title>
        <authorList>
            <person name="Hilt E.E."/>
            <person name="Putonti C."/>
            <person name="Thomas-White K."/>
            <person name="Lewis A.L."/>
            <person name="Visick K.L."/>
            <person name="Gilbert N.M."/>
            <person name="Wolfe A.J."/>
        </authorList>
    </citation>
    <scope>NUCLEOTIDE SEQUENCE [LARGE SCALE GENOMIC DNA]</scope>
    <source>
        <strain evidence="3 4">UMB1016</strain>
    </source>
</reference>
<keyword evidence="4" id="KW-1185">Reference proteome</keyword>
<proteinExistence type="predicted"/>
<protein>
    <submittedName>
        <fullName evidence="3">Phage tail spike protein</fullName>
    </submittedName>
</protein>
<evidence type="ECO:0000313" key="5">
    <source>
        <dbReference type="Proteomes" id="UP001069047"/>
    </source>
</evidence>
<accession>A0A1E9PPH4</accession>
<organism evidence="2 5">
    <name type="scientific">Aerococcus mictus</name>
    <dbReference type="NCBI Taxonomy" id="2976810"/>
    <lineage>
        <taxon>Bacteria</taxon>
        <taxon>Bacillati</taxon>
        <taxon>Bacillota</taxon>
        <taxon>Bacilli</taxon>
        <taxon>Lactobacillales</taxon>
        <taxon>Aerococcaceae</taxon>
        <taxon>Aerococcus</taxon>
    </lineage>
</organism>
<dbReference type="EMBL" id="CP145132">
    <property type="protein sequence ID" value="WWC55078.1"/>
    <property type="molecule type" value="Genomic_DNA"/>
</dbReference>
<dbReference type="InterPro" id="IPR007119">
    <property type="entry name" value="Phage_tail_spike_N"/>
</dbReference>
<feature type="coiled-coil region" evidence="1">
    <location>
        <begin position="421"/>
        <end position="459"/>
    </location>
</feature>
<keyword evidence="1" id="KW-0175">Coiled coil</keyword>
<dbReference type="AlphaFoldDB" id="A0A1E9PPH4"/>